<evidence type="ECO:0000256" key="2">
    <source>
        <dbReference type="ARBA" id="ARBA00022475"/>
    </source>
</evidence>
<keyword evidence="10" id="KW-1185">Reference proteome</keyword>
<name>A0A7R7EI45_9FIRM</name>
<feature type="transmembrane region" description="Helical" evidence="7">
    <location>
        <begin position="261"/>
        <end position="284"/>
    </location>
</feature>
<feature type="transmembrane region" description="Helical" evidence="7">
    <location>
        <begin position="356"/>
        <end position="376"/>
    </location>
</feature>
<feature type="transmembrane region" description="Helical" evidence="7">
    <location>
        <begin position="316"/>
        <end position="336"/>
    </location>
</feature>
<evidence type="ECO:0000256" key="6">
    <source>
        <dbReference type="ARBA" id="ARBA00038076"/>
    </source>
</evidence>
<keyword evidence="3 7" id="KW-0812">Transmembrane</keyword>
<feature type="transmembrane region" description="Helical" evidence="7">
    <location>
        <begin position="429"/>
        <end position="450"/>
    </location>
</feature>
<evidence type="ECO:0000256" key="3">
    <source>
        <dbReference type="ARBA" id="ARBA00022692"/>
    </source>
</evidence>
<evidence type="ECO:0000259" key="8">
    <source>
        <dbReference type="Pfam" id="PF02687"/>
    </source>
</evidence>
<reference evidence="9 10" key="1">
    <citation type="submission" date="2020-11" db="EMBL/GenBank/DDBJ databases">
        <title>Draft genome sequencing of a Lachnospiraceae strain isolated from anoxic soil subjected to BSD treatment.</title>
        <authorList>
            <person name="Uek A."/>
            <person name="Tonouchi A."/>
        </authorList>
    </citation>
    <scope>NUCLEOTIDE SEQUENCE [LARGE SCALE GENOMIC DNA]</scope>
    <source>
        <strain evidence="9 10">TB5</strain>
    </source>
</reference>
<feature type="domain" description="ABC3 transporter permease C-terminal" evidence="8">
    <location>
        <begin position="707"/>
        <end position="812"/>
    </location>
</feature>
<dbReference type="KEGG" id="ahb:bsdtb5_05860"/>
<dbReference type="Pfam" id="PF02687">
    <property type="entry name" value="FtsX"/>
    <property type="match status" value="2"/>
</dbReference>
<proteinExistence type="inferred from homology"/>
<dbReference type="InterPro" id="IPR050250">
    <property type="entry name" value="Macrolide_Exporter_MacB"/>
</dbReference>
<feature type="transmembrane region" description="Helical" evidence="7">
    <location>
        <begin position="755"/>
        <end position="778"/>
    </location>
</feature>
<feature type="transmembrane region" description="Helical" evidence="7">
    <location>
        <begin position="26"/>
        <end position="50"/>
    </location>
</feature>
<dbReference type="PANTHER" id="PTHR30572">
    <property type="entry name" value="MEMBRANE COMPONENT OF TRANSPORTER-RELATED"/>
    <property type="match status" value="1"/>
</dbReference>
<evidence type="ECO:0000313" key="9">
    <source>
        <dbReference type="EMBL" id="BCN29291.1"/>
    </source>
</evidence>
<comment type="subcellular location">
    <subcellularLocation>
        <location evidence="1">Cell membrane</location>
        <topology evidence="1">Multi-pass membrane protein</topology>
    </subcellularLocation>
</comment>
<evidence type="ECO:0000313" key="10">
    <source>
        <dbReference type="Proteomes" id="UP000595897"/>
    </source>
</evidence>
<feature type="transmembrane region" description="Helical" evidence="7">
    <location>
        <begin position="790"/>
        <end position="813"/>
    </location>
</feature>
<keyword evidence="2" id="KW-1003">Cell membrane</keyword>
<dbReference type="GO" id="GO:0022857">
    <property type="term" value="F:transmembrane transporter activity"/>
    <property type="evidence" value="ECO:0007669"/>
    <property type="project" value="TreeGrafter"/>
</dbReference>
<evidence type="ECO:0000256" key="7">
    <source>
        <dbReference type="SAM" id="Phobius"/>
    </source>
</evidence>
<dbReference type="GO" id="GO:0005886">
    <property type="term" value="C:plasma membrane"/>
    <property type="evidence" value="ECO:0007669"/>
    <property type="project" value="UniProtKB-SubCell"/>
</dbReference>
<dbReference type="RefSeq" id="WP_271714574.1">
    <property type="nucleotide sequence ID" value="NZ_AP024169.1"/>
</dbReference>
<accession>A0A7R7EI45</accession>
<protein>
    <submittedName>
        <fullName evidence="9">Efflux ABC transporter permease</fullName>
    </submittedName>
</protein>
<dbReference type="Proteomes" id="UP000595897">
    <property type="component" value="Chromosome"/>
</dbReference>
<organism evidence="9 10">
    <name type="scientific">Anaeromicropila herbilytica</name>
    <dbReference type="NCBI Taxonomy" id="2785025"/>
    <lineage>
        <taxon>Bacteria</taxon>
        <taxon>Bacillati</taxon>
        <taxon>Bacillota</taxon>
        <taxon>Clostridia</taxon>
        <taxon>Lachnospirales</taxon>
        <taxon>Lachnospiraceae</taxon>
        <taxon>Anaeromicropila</taxon>
    </lineage>
</organism>
<evidence type="ECO:0000256" key="5">
    <source>
        <dbReference type="ARBA" id="ARBA00023136"/>
    </source>
</evidence>
<sequence>MIKVNNKKVVTRMAKKEYYASKKKNFFTVIAILLTTFMITTICSMGINYWDAVTNRNVRMEGMKYDVALPEPDKDQITRARQLDQIKDAGVGVKCAIIDKYQDKKTEIRLFWNDMINWKKQCIPAVESIKGSYPSKEDEVMLSTMALKELGINHPKLGMKIEVRYYTLKQNESEDIRYKKQFILSGYYKDYTGSKEGCVSKEFYDKTGVKLTDLANGYMYITLKNHIYSNKDIKVLGDNIGLRNNQVIFFDSETMSNFIKFVASIGGMFLLIVTSGYLFIYNILYISISKEIRFFGQLKTLGMTSKQIKKLIHKQVLWNSIIGIPLGLVFGSMISFRIVPYILKVANPTLGAEQNVVLHPSVLIGAVLFSFITVYISCRKPAIIAGNISPIEAAKYTAVSSKRKQRKSTNGGKITYIAWRNMFRNKKQATMILLSLFIALTSFLCINTLVKSNTAKNILNNSYSYDIRLLNQTVDSDHTVEIFNESDLKKLQSLDGVSAIRKVISSNVYLLYDKTTLKGFYDRLSKFVYIPPEFAGQLKHYKEKGISNDFKAKLVGIDETGFDNMNKDLKHKVNKKEFMAGKVGIVTDMLGFSAKEAVGKELNYIPCGTSKKYSIKIVSSTNNAPNTYAAGWTPDIVVSDKLTKDVLGKTTYELIDVNYTKPFTKSMDKKIKQIFSKVKEISIDSKLDDFDEMKHSENQMRIIGGGLGIILAVLAVLNYCNMMATSIQSRVKEFAILQSIGMTEKQIKKVLVLEGFGYGIISIVMSILFGGPISYLVFKATNRYHLGMRIPILESMIVFLIIIFACIMIPLVVNRMMQKKSTIIEQMQNIE</sequence>
<feature type="domain" description="ABC3 transporter permease C-terminal" evidence="8">
    <location>
        <begin position="268"/>
        <end position="382"/>
    </location>
</feature>
<dbReference type="InterPro" id="IPR003838">
    <property type="entry name" value="ABC3_permease_C"/>
</dbReference>
<evidence type="ECO:0000256" key="1">
    <source>
        <dbReference type="ARBA" id="ARBA00004651"/>
    </source>
</evidence>
<dbReference type="AlphaFoldDB" id="A0A7R7EI45"/>
<gene>
    <name evidence="9" type="ORF">bsdtb5_05860</name>
</gene>
<comment type="similarity">
    <text evidence="6">Belongs to the ABC-4 integral membrane protein family.</text>
</comment>
<dbReference type="EMBL" id="AP024169">
    <property type="protein sequence ID" value="BCN29291.1"/>
    <property type="molecule type" value="Genomic_DNA"/>
</dbReference>
<evidence type="ECO:0000256" key="4">
    <source>
        <dbReference type="ARBA" id="ARBA00022989"/>
    </source>
</evidence>
<feature type="transmembrane region" description="Helical" evidence="7">
    <location>
        <begin position="702"/>
        <end position="720"/>
    </location>
</feature>
<keyword evidence="4 7" id="KW-1133">Transmembrane helix</keyword>
<dbReference type="PANTHER" id="PTHR30572:SF4">
    <property type="entry name" value="ABC TRANSPORTER PERMEASE YTRF"/>
    <property type="match status" value="1"/>
</dbReference>
<keyword evidence="5 7" id="KW-0472">Membrane</keyword>